<organism evidence="2 3">
    <name type="scientific">Aneurinibacillus danicus</name>
    <dbReference type="NCBI Taxonomy" id="267746"/>
    <lineage>
        <taxon>Bacteria</taxon>
        <taxon>Bacillati</taxon>
        <taxon>Bacillota</taxon>
        <taxon>Bacilli</taxon>
        <taxon>Bacillales</taxon>
        <taxon>Paenibacillaceae</taxon>
        <taxon>Aneurinibacillus group</taxon>
        <taxon>Aneurinibacillus</taxon>
    </lineage>
</organism>
<gene>
    <name evidence="2" type="ORF">ADA01nite_33840</name>
</gene>
<dbReference type="RefSeq" id="WP_146811431.1">
    <property type="nucleotide sequence ID" value="NZ_BJXX01000159.1"/>
</dbReference>
<dbReference type="Proteomes" id="UP000321157">
    <property type="component" value="Unassembled WGS sequence"/>
</dbReference>
<comment type="caution">
    <text evidence="2">The sequence shown here is derived from an EMBL/GenBank/DDBJ whole genome shotgun (WGS) entry which is preliminary data.</text>
</comment>
<keyword evidence="1" id="KW-0175">Coiled coil</keyword>
<proteinExistence type="predicted"/>
<evidence type="ECO:0000313" key="2">
    <source>
        <dbReference type="EMBL" id="GEN35924.1"/>
    </source>
</evidence>
<dbReference type="AlphaFoldDB" id="A0A511VAM8"/>
<dbReference type="EMBL" id="BJXX01000159">
    <property type="protein sequence ID" value="GEN35924.1"/>
    <property type="molecule type" value="Genomic_DNA"/>
</dbReference>
<evidence type="ECO:0000256" key="1">
    <source>
        <dbReference type="SAM" id="Coils"/>
    </source>
</evidence>
<evidence type="ECO:0008006" key="4">
    <source>
        <dbReference type="Google" id="ProtNLM"/>
    </source>
</evidence>
<protein>
    <recommendedName>
        <fullName evidence="4">DUF4393 domain-containing protein</fullName>
    </recommendedName>
</protein>
<evidence type="ECO:0000313" key="3">
    <source>
        <dbReference type="Proteomes" id="UP000321157"/>
    </source>
</evidence>
<dbReference type="OrthoDB" id="2680599at2"/>
<feature type="coiled-coil region" evidence="1">
    <location>
        <begin position="56"/>
        <end position="87"/>
    </location>
</feature>
<sequence length="259" mass="30525">MEKSKPSVAEKIKKKIKDTFDVGAEGAASITGELVAESVVSQFLPGATTMIFSYKQKRFEQNIEKYLEEMKAREEEMNKRISQLEDAPKQAFKDKYFGMITDYVIDEPQREKIRYIVNGMINLLSHESINEDFVLTYYDTLRDLRLVDIGVLKFYYDFSMGYKRTTYQDVLDEFQIEYEQYDAVREKLARMGLLETKRDREVEKLYKNVEALGKYIQDLSKNKSSRLSLDRLSKNDGYHMSKFGRSFLEFFVEEFKEEA</sequence>
<reference evidence="2 3" key="1">
    <citation type="submission" date="2019-07" db="EMBL/GenBank/DDBJ databases">
        <title>Whole genome shotgun sequence of Aneurinibacillus danicus NBRC 102444.</title>
        <authorList>
            <person name="Hosoyama A."/>
            <person name="Uohara A."/>
            <person name="Ohji S."/>
            <person name="Ichikawa N."/>
        </authorList>
    </citation>
    <scope>NUCLEOTIDE SEQUENCE [LARGE SCALE GENOMIC DNA]</scope>
    <source>
        <strain evidence="2 3">NBRC 102444</strain>
    </source>
</reference>
<name>A0A511VAM8_9BACL</name>
<accession>A0A511VAM8</accession>
<keyword evidence="3" id="KW-1185">Reference proteome</keyword>